<gene>
    <name evidence="1" type="ORF">ES288_A11G186500v1</name>
</gene>
<evidence type="ECO:0000313" key="2">
    <source>
        <dbReference type="Proteomes" id="UP000323506"/>
    </source>
</evidence>
<sequence length="119" mass="13627">MMSCRFVAAVGWSGGLLTMWDKNEFILSKEWSVDRLLAIEGKWVNEDVDVVLINIYAPNSVSEQSSFWGVITELRIQLQAFGFWEATLMWYAVEVKRATVWVIRRGRGSSLILLITVIL</sequence>
<accession>A0A5D2EMF2</accession>
<name>A0A5D2EMF2_GOSDA</name>
<organism evidence="1 2">
    <name type="scientific">Gossypium darwinii</name>
    <name type="common">Darwin's cotton</name>
    <name type="synonym">Gossypium barbadense var. darwinii</name>
    <dbReference type="NCBI Taxonomy" id="34276"/>
    <lineage>
        <taxon>Eukaryota</taxon>
        <taxon>Viridiplantae</taxon>
        <taxon>Streptophyta</taxon>
        <taxon>Embryophyta</taxon>
        <taxon>Tracheophyta</taxon>
        <taxon>Spermatophyta</taxon>
        <taxon>Magnoliopsida</taxon>
        <taxon>eudicotyledons</taxon>
        <taxon>Gunneridae</taxon>
        <taxon>Pentapetalae</taxon>
        <taxon>rosids</taxon>
        <taxon>malvids</taxon>
        <taxon>Malvales</taxon>
        <taxon>Malvaceae</taxon>
        <taxon>Malvoideae</taxon>
        <taxon>Gossypium</taxon>
    </lineage>
</organism>
<dbReference type="EMBL" id="CM017698">
    <property type="protein sequence ID" value="TYG94405.1"/>
    <property type="molecule type" value="Genomic_DNA"/>
</dbReference>
<evidence type="ECO:0000313" key="1">
    <source>
        <dbReference type="EMBL" id="TYG94405.1"/>
    </source>
</evidence>
<keyword evidence="2" id="KW-1185">Reference proteome</keyword>
<dbReference type="AlphaFoldDB" id="A0A5D2EMF2"/>
<protein>
    <submittedName>
        <fullName evidence="1">Uncharacterized protein</fullName>
    </submittedName>
</protein>
<reference evidence="1 2" key="1">
    <citation type="submission" date="2019-06" db="EMBL/GenBank/DDBJ databases">
        <title>WGS assembly of Gossypium darwinii.</title>
        <authorList>
            <person name="Chen Z.J."/>
            <person name="Sreedasyam A."/>
            <person name="Ando A."/>
            <person name="Song Q."/>
            <person name="De L."/>
            <person name="Hulse-Kemp A."/>
            <person name="Ding M."/>
            <person name="Ye W."/>
            <person name="Kirkbride R."/>
            <person name="Jenkins J."/>
            <person name="Plott C."/>
            <person name="Lovell J."/>
            <person name="Lin Y.-M."/>
            <person name="Vaughn R."/>
            <person name="Liu B."/>
            <person name="Li W."/>
            <person name="Simpson S."/>
            <person name="Scheffler B."/>
            <person name="Saski C."/>
            <person name="Grover C."/>
            <person name="Hu G."/>
            <person name="Conover J."/>
            <person name="Carlson J."/>
            <person name="Shu S."/>
            <person name="Boston L."/>
            <person name="Williams M."/>
            <person name="Peterson D."/>
            <person name="Mcgee K."/>
            <person name="Jones D."/>
            <person name="Wendel J."/>
            <person name="Stelly D."/>
            <person name="Grimwood J."/>
            <person name="Schmutz J."/>
        </authorList>
    </citation>
    <scope>NUCLEOTIDE SEQUENCE [LARGE SCALE GENOMIC DNA]</scope>
    <source>
        <strain evidence="1">1808015.09</strain>
    </source>
</reference>
<dbReference type="Proteomes" id="UP000323506">
    <property type="component" value="Chromosome A11"/>
</dbReference>
<proteinExistence type="predicted"/>